<feature type="compositionally biased region" description="Low complexity" evidence="1">
    <location>
        <begin position="2381"/>
        <end position="2397"/>
    </location>
</feature>
<dbReference type="GO" id="GO:0005261">
    <property type="term" value="F:monoatomic cation channel activity"/>
    <property type="evidence" value="ECO:0007669"/>
    <property type="project" value="TreeGrafter"/>
</dbReference>
<protein>
    <recommendedName>
        <fullName evidence="2">Protein UNC80 C-terminal domain-containing protein</fullName>
    </recommendedName>
</protein>
<feature type="compositionally biased region" description="Polar residues" evidence="1">
    <location>
        <begin position="2354"/>
        <end position="2369"/>
    </location>
</feature>
<keyword evidence="4" id="KW-1185">Reference proteome</keyword>
<feature type="region of interest" description="Disordered" evidence="1">
    <location>
        <begin position="930"/>
        <end position="956"/>
    </location>
</feature>
<dbReference type="GO" id="GO:0055080">
    <property type="term" value="P:monoatomic cation homeostasis"/>
    <property type="evidence" value="ECO:0007669"/>
    <property type="project" value="TreeGrafter"/>
</dbReference>
<evidence type="ECO:0000256" key="1">
    <source>
        <dbReference type="SAM" id="MobiDB-lite"/>
    </source>
</evidence>
<dbReference type="Pfam" id="PF20262">
    <property type="entry name" value="UNC80_C"/>
    <property type="match status" value="2"/>
</dbReference>
<feature type="compositionally biased region" description="Polar residues" evidence="1">
    <location>
        <begin position="10"/>
        <end position="37"/>
    </location>
</feature>
<feature type="region of interest" description="Disordered" evidence="1">
    <location>
        <begin position="1"/>
        <end position="78"/>
    </location>
</feature>
<evidence type="ECO:0000313" key="4">
    <source>
        <dbReference type="Proteomes" id="UP000612746"/>
    </source>
</evidence>
<reference evidence="3" key="1">
    <citation type="submission" date="2020-12" db="EMBL/GenBank/DDBJ databases">
        <title>Metabolic potential, ecology and presence of endohyphal bacteria is reflected in genomic diversity of Mucoromycotina.</title>
        <authorList>
            <person name="Muszewska A."/>
            <person name="Okrasinska A."/>
            <person name="Steczkiewicz K."/>
            <person name="Drgas O."/>
            <person name="Orlowska M."/>
            <person name="Perlinska-Lenart U."/>
            <person name="Aleksandrzak-Piekarczyk T."/>
            <person name="Szatraj K."/>
            <person name="Zielenkiewicz U."/>
            <person name="Pilsyk S."/>
            <person name="Malc E."/>
            <person name="Mieczkowski P."/>
            <person name="Kruszewska J.S."/>
            <person name="Biernat P."/>
            <person name="Pawlowska J."/>
        </authorList>
    </citation>
    <scope>NUCLEOTIDE SEQUENCE</scope>
    <source>
        <strain evidence="3">WA0000051536</strain>
    </source>
</reference>
<dbReference type="EMBL" id="JAEPRA010000007">
    <property type="protein sequence ID" value="KAG2182852.1"/>
    <property type="molecule type" value="Genomic_DNA"/>
</dbReference>
<comment type="caution">
    <text evidence="3">The sequence shown here is derived from an EMBL/GenBank/DDBJ whole genome shotgun (WGS) entry which is preliminary data.</text>
</comment>
<gene>
    <name evidence="3" type="ORF">INT44_005833</name>
</gene>
<proteinExistence type="predicted"/>
<dbReference type="Proteomes" id="UP000612746">
    <property type="component" value="Unassembled WGS sequence"/>
</dbReference>
<evidence type="ECO:0000313" key="3">
    <source>
        <dbReference type="EMBL" id="KAG2182852.1"/>
    </source>
</evidence>
<dbReference type="GO" id="GO:0034703">
    <property type="term" value="C:cation channel complex"/>
    <property type="evidence" value="ECO:0007669"/>
    <property type="project" value="TreeGrafter"/>
</dbReference>
<sequence length="2523" mass="283210">MDGSTGTPGGQNASQASFTPAVQRSDTAGISMASSHSSRLEIHDHTPADRYRSPPSVISPLRTRTPTPRMNNLNFPGPGTRIHATTTAAQNEIYKLERQLEKVFQNYTSSHGAYASFISQENMLLEKSQTATAPLTNRLLHPRRQGTATLHTAGSNNIPAQPLAMNSKQASAFLLNNIAEIIKKHPGATRLPMMHDVLGALEAPFLVWPVEVDQCNKALEIFEYINSSFKERDQLENFQLLLWCCRQLSVPDFQLKMRVISMVKFSLAPTTENSKALPSTRSAIYSLVNILMTALFHLHDENGKEKKLGYNTDDNRQSFQNEYNHVRDSILDLLDQLANAGLITLNKDICEKYLGTEAGPDFTPQDVKKVVKYCIMEGICKCFLNRSVLQENKAVYSSPSRIPDSVDRNTRMHERKCEVLFDLLERYWIPQGEQCDPGFKSLAHLFCSILSESVSMTTDHSKSSLGWLDLVSFFQKRLSFTTLHTCFQSNAAERDKIISDVVNALLRILCVKSAKYSGISPRLDARTYSDDIEEWNSQDFSVRKVKQPTSDNVTNEVFTSTVQNVNSYLDDIWNDGFSFAITSQVKEKLQQTEWSYIVPLYSNLTINRNINDKVGSAIVKETLPTLFQRLVSDLPQATPELCHLLSSLAKQHKIQFYKPIITCIASNSENKIVKSLVLIISLRQYLSGVQMWMRDAEMMSVIILGDVGKPKTDIQPSLSSTIRLGDSSGLTSRVDEVSDASSFISDTDSKAESWRTTTLGQCAVVAEFIWAIKELRDRQKDRKRDMEDDEIAKKFLIDLERQLSIILVAKEKTKLIPLPLRVLISNMFLEIRFFCNTTHRPGWLSRSIDWCTHILPASDLYRFASMDGQDTTGDFSNSISAADNHNNAQHNILLDDVSMMFQRLRILYANVSSQVEGDFDVFDFDRPVSALPRRPTNDQQLDGSAPASSSQSSTALDIESVTFSPTPVQIQRIKFQPTSAAGQAALDISPPPLKKAEQDAPLPVAQPGKSLILLTGQVAKNRLNQIADLNQDPFGSVLSLLVAVFATINEQELTALAVPLWNRYMDDRKHQAFPAAAFLLMQCGEKVPEVIVNLTSKDLYSENPMRRLSGLRILSSLFGYRFNILTQDYIPVTSRRLPFRSGAGAISTPFVLTDLGNNKFTLDEPRWMSKLKHSGNFPVEIKRQIQELGWDENEQTEEHEAFLRELTPLTILPLFYLDEEDGAANEAAENKAAANQQLMGNSRTLQKTIKSAGKNPLSKRRAATVPALSVASLSMVDLLDDVNGGIFNGTRELIDYFLRDDPSVFLRVFLGDLSKATFSRQKEILTRLRMLVNMQAKLPPAFAHSLFNFLAGMLKWYAKEGKDQSLSLMNLVHPVLAELVFSINDLATRDLRKNKIEYLLASTGHFWFKTEQPASMFPRSFGSADTMLRLLEVPVDVFRITLLRISHYQFLTNFLQRFPREVYAIKKTMTQYEPLPTLDEIDGIHSAVLDDEDYYLPILTKRRLVANMDATSQTMTNTHTSRSDESPLQRRRMTSKRAESLLMLSALRARCWIKFVDSLLIGLNKNFNDRDDLEKILTGVNSIIITHQKDFELLGQALTLYTRVASKFKRLFSSNRGYYIFLPALFKVYCECEDYVPVRSAIVFAWCRFLAIHEEAFIFQMLGCLVPMILSARQKSSVVGQCMVDNLFDLLKCMSSPPRLGATSDVLGVQLQFELDEHGRLVQQQLDNISNPIAVPLSKSILKPLARSMTAPMMAIGASNITDKSFSLEDSVKLFLTIIAYDSGALRAEQFVIMFRNLLVHFMKVPRLSELIDEGIAALINVFFKFAKTARPSNSVSSAFFSGGTSAPVLDSFGNPTTRNDLNERLFSSRLPPENTTRGPGKNWLQNDRLTVKKEFVRLVQEYFHQGGKLTWYGHDKMGQIIKLIIKDSGTIRGLICPTDWIRDYLVDAVTSIGADPEGAKSIQELLHHIYTQFRPQWRFIDAADMYDGLATILEKSSSNAVIVSGVGPIAIEKFVCFGLSIATRHDWDPEHQSMQKRFQHSLVRLILALLENTPYDVMHEIEAQVPSATLIGIIIIPICLQYNLKDDYNPLAMNARRKSPSDITNIWARLLGIVMRACNKGSMGKAKSGGFSLSALTNANGQNDNLPNDETLPEEEQTMSSSSSFKVTFVMGFTALKIILLRGQTAFNTSKKLWLRTALFAQQSLKFGETLARSRTKRGGNGIPASPRFPVSPDTISPEAMTSNYTASFELSADHQSSFSGNVIANDQMISFEYTLWTFLEFVVSYKQPLIIYMRTFIHQKIYEDGNMNLRLSSSPRRGEFSRSRSVGSPMSSDNQTPNPLHRWRSWGGQAPPSVTIQHSPSLLSASGSEPEPIHHLSLNSPVSPRSPVAAPSNASLSPGLPPRTLSPIPSIPSDIPDHRSSEYRRPSHVSVANSSNQSYILPGNADQNSKYAAMQSQAVSSFTNVQRAMGYQVTNTNEIHPPLLVWSKAFALEKLTNEWKFVTQTYPYVFYLNEVRQDVDM</sequence>
<dbReference type="PANTHER" id="PTHR31781:SF1">
    <property type="entry name" value="PROTEIN UNC-80 HOMOLOG"/>
    <property type="match status" value="1"/>
</dbReference>
<accession>A0A8H7PZ06</accession>
<dbReference type="PANTHER" id="PTHR31781">
    <property type="entry name" value="UNC80"/>
    <property type="match status" value="1"/>
</dbReference>
<dbReference type="OrthoDB" id="5584001at2759"/>
<feature type="compositionally biased region" description="Polar residues" evidence="1">
    <location>
        <begin position="1510"/>
        <end position="1520"/>
    </location>
</feature>
<feature type="compositionally biased region" description="Polar residues" evidence="1">
    <location>
        <begin position="2432"/>
        <end position="2445"/>
    </location>
</feature>
<dbReference type="SUPFAM" id="SSF48371">
    <property type="entry name" value="ARM repeat"/>
    <property type="match status" value="1"/>
</dbReference>
<organism evidence="3 4">
    <name type="scientific">Umbelopsis vinacea</name>
    <dbReference type="NCBI Taxonomy" id="44442"/>
    <lineage>
        <taxon>Eukaryota</taxon>
        <taxon>Fungi</taxon>
        <taxon>Fungi incertae sedis</taxon>
        <taxon>Mucoromycota</taxon>
        <taxon>Mucoromycotina</taxon>
        <taxon>Umbelopsidomycetes</taxon>
        <taxon>Umbelopsidales</taxon>
        <taxon>Umbelopsidaceae</taxon>
        <taxon>Umbelopsis</taxon>
    </lineage>
</organism>
<feature type="region of interest" description="Disordered" evidence="1">
    <location>
        <begin position="2310"/>
        <end position="2445"/>
    </location>
</feature>
<feature type="compositionally biased region" description="Basic and acidic residues" evidence="1">
    <location>
        <begin position="2417"/>
        <end position="2427"/>
    </location>
</feature>
<feature type="domain" description="Protein UNC80 C-terminal" evidence="2">
    <location>
        <begin position="1267"/>
        <end position="1393"/>
    </location>
</feature>
<feature type="compositionally biased region" description="Low complexity" evidence="1">
    <location>
        <begin position="2325"/>
        <end position="2334"/>
    </location>
</feature>
<feature type="compositionally biased region" description="Basic and acidic residues" evidence="1">
    <location>
        <begin position="38"/>
        <end position="52"/>
    </location>
</feature>
<feature type="compositionally biased region" description="Low complexity" evidence="1">
    <location>
        <begin position="944"/>
        <end position="955"/>
    </location>
</feature>
<feature type="domain" description="Protein UNC80 C-terminal" evidence="2">
    <location>
        <begin position="1538"/>
        <end position="1695"/>
    </location>
</feature>
<dbReference type="InterPro" id="IPR016024">
    <property type="entry name" value="ARM-type_fold"/>
</dbReference>
<name>A0A8H7PZ06_9FUNG</name>
<dbReference type="InterPro" id="IPR046460">
    <property type="entry name" value="UNC80_C"/>
</dbReference>
<feature type="region of interest" description="Disordered" evidence="1">
    <location>
        <begin position="1510"/>
        <end position="1532"/>
    </location>
</feature>
<evidence type="ECO:0000259" key="2">
    <source>
        <dbReference type="Pfam" id="PF20262"/>
    </source>
</evidence>
<feature type="compositionally biased region" description="Polar residues" evidence="1">
    <location>
        <begin position="62"/>
        <end position="74"/>
    </location>
</feature>